<feature type="domain" description="B12-binding N-terminal" evidence="29">
    <location>
        <begin position="641"/>
        <end position="735"/>
    </location>
</feature>
<name>A0AAJ1MIX9_9SPIO</name>
<evidence type="ECO:0000259" key="25">
    <source>
        <dbReference type="PROSITE" id="PS50970"/>
    </source>
</evidence>
<evidence type="ECO:0000259" key="28">
    <source>
        <dbReference type="PROSITE" id="PS51332"/>
    </source>
</evidence>
<keyword evidence="15 21" id="KW-0862">Zinc</keyword>
<dbReference type="FunFam" id="3.20.20.330:FF:000001">
    <property type="entry name" value="Methionine synthase"/>
    <property type="match status" value="1"/>
</dbReference>
<evidence type="ECO:0000256" key="2">
    <source>
        <dbReference type="ARBA" id="ARBA00001947"/>
    </source>
</evidence>
<keyword evidence="11 21" id="KW-0808">Transferase</keyword>
<keyword evidence="8 21" id="KW-0489">Methyltransferase</keyword>
<keyword evidence="16 21" id="KW-0486">Methionine biosynthesis</keyword>
<dbReference type="Gene3D" id="1.10.288.10">
    <property type="entry name" value="Cobalamin-dependent Methionine Synthase, domain 2"/>
    <property type="match status" value="1"/>
</dbReference>
<comment type="caution">
    <text evidence="30">The sequence shown here is derived from an EMBL/GenBank/DDBJ whole genome shotgun (WGS) entry which is preliminary data.</text>
</comment>
<dbReference type="InterPro" id="IPR003759">
    <property type="entry name" value="Cbl-bd_cap"/>
</dbReference>
<evidence type="ECO:0000256" key="20">
    <source>
        <dbReference type="NCBIfam" id="TIGR02082"/>
    </source>
</evidence>
<dbReference type="InterPro" id="IPR036724">
    <property type="entry name" value="Cobalamin-bd_sf"/>
</dbReference>
<reference evidence="30 31" key="1">
    <citation type="submission" date="2022-12" db="EMBL/GenBank/DDBJ databases">
        <title>Metagenome assembled genome from gulf of manar.</title>
        <authorList>
            <person name="Kohli P."/>
            <person name="Pk S."/>
            <person name="Venkata Ramana C."/>
            <person name="Sasikala C."/>
        </authorList>
    </citation>
    <scope>NUCLEOTIDE SEQUENCE [LARGE SCALE GENOMIC DNA]</scope>
    <source>
        <strain evidence="30">JB008</strain>
    </source>
</reference>
<sequence>MNNKQSIISTLNKRIMLLDGAMGTMIQQAGPARIDFSYNDRQAPGNNDLLNLTRPDLIKSIHSEMLTAGADIIETNTFNSTSTAQSEYGMQDLAYELNLAGVRIAREAADSHMKKYPGTDKFVAGILGPTTRTLSMSPDVNDPAARNITFTELAESYSTAIKALVNGGADLLMIETIFDTLNAKAAIFAAHTFFEQSGKEIPLMISGTITDASGRTLSGQTAEAFYHSVAHARPLSVGFNCALGADQLKKYVKAVSDTATCFVSAHPNAGLPNAMGEYDHSPEFMAGIISGFAEDGIINIVGGCCGTTPEHIRAIASAVEGISPRQSREDSHTPVFTGLEPLSLNENSLFINIGERTNVAGSAKFKRLIEQKDYQQALDIARSQVESGAQMIDINMDDAMLEAREEMTHFLKLLASEPEISRVPIVIDSSRWEVIEAGLGCVQGKSIVNSISLKEGEEVFLEHAALLMRYGAAAIIMAFDENGQADNFERKTTICRRAYDLLIERLNFPPENIIFDPNIFAVGTGIAEHANYGIDFIKAVDYIKSELPHAMISGGVSNLSFSFRGNNPLREAIHSVFLYHAIKSGMDMGIVNPAQLTVYDEIPSDLLNRIEDLILNRRPDATERLLDAAEGLVSTSKTITEDLSWRENSVEDRLSHALVKGITKWIDEDAEECRKILGDPVLVIEGPLMAGMNRVGELFGSGKMFLPQVVKSARVMKQAVSWLMPFIEASKKDSGDNGGSTAAGKIVLATVKGDVHDIGKNIVGVVLQCNNYEIIDLGVMVESDNILDTAEREGADIVGLSGLITPSLEEMRNVASMMQKRGMKQPLLIGGATTSKIHTAVKIAPLYDEPVIHVKDASLSVAVVSKFLSNTEKASFSRSIRQEHERQRELFEAKSGNIEYISLKEARQKRFKPEYKPVKPAFTGQRSFPDFPLEKLRDYIDWTFFFYAWEISGKFPQIFEDKDKGTEARKLYDDANLMLDQIIADRSLTANGTLAFQPAASTDDDTIIIYTDDTRSSELFRLPTLRQQRKKEKIPHYYALSDFIAPEGSGINDYIGFFAVTAGHGIEQLTAKYTEAVDDYSAIMAKILADRLAEAFAEAMHEMVRTQLWGYAPEEKLALRELLSVKYDGIRPAPGYPACPAHSEKAVFFPLLDTEKTAGITLTESNMMVPGASVSGYYFSHPESLYYSVGRIMKDQAEDYADRLECSLSEVEKQLAASLAYEPDGE</sequence>
<dbReference type="EMBL" id="JAQQAL010000017">
    <property type="protein sequence ID" value="MDC7226803.1"/>
    <property type="molecule type" value="Genomic_DNA"/>
</dbReference>
<dbReference type="Pfam" id="PF02310">
    <property type="entry name" value="B12-binding"/>
    <property type="match status" value="1"/>
</dbReference>
<evidence type="ECO:0000256" key="10">
    <source>
        <dbReference type="ARBA" id="ARBA00022628"/>
    </source>
</evidence>
<dbReference type="Gene3D" id="3.40.50.280">
    <property type="entry name" value="Cobalamin-binding domain"/>
    <property type="match status" value="1"/>
</dbReference>
<dbReference type="NCBIfam" id="NF007024">
    <property type="entry name" value="PRK09490.1"/>
    <property type="match status" value="1"/>
</dbReference>
<evidence type="ECO:0000256" key="15">
    <source>
        <dbReference type="ARBA" id="ARBA00022833"/>
    </source>
</evidence>
<dbReference type="GO" id="GO:0008705">
    <property type="term" value="F:methionine synthase activity"/>
    <property type="evidence" value="ECO:0007669"/>
    <property type="project" value="UniProtKB-UniRule"/>
</dbReference>
<feature type="binding site" evidence="22 24">
    <location>
        <position position="304"/>
    </location>
    <ligand>
        <name>Zn(2+)</name>
        <dbReference type="ChEBI" id="CHEBI:29105"/>
    </ligand>
</feature>
<dbReference type="GO" id="GO:0050667">
    <property type="term" value="P:homocysteine metabolic process"/>
    <property type="evidence" value="ECO:0007669"/>
    <property type="project" value="TreeGrafter"/>
</dbReference>
<evidence type="ECO:0000256" key="7">
    <source>
        <dbReference type="ARBA" id="ARBA00013998"/>
    </source>
</evidence>
<feature type="binding site" evidence="23">
    <location>
        <begin position="753"/>
        <end position="757"/>
    </location>
    <ligand>
        <name>methylcob(III)alamin</name>
        <dbReference type="ChEBI" id="CHEBI:28115"/>
    </ligand>
</feature>
<feature type="binding site" evidence="23">
    <location>
        <position position="801"/>
    </location>
    <ligand>
        <name>methylcob(III)alamin</name>
        <dbReference type="ChEBI" id="CHEBI:28115"/>
    </ligand>
</feature>
<feature type="binding site" evidence="23">
    <location>
        <position position="1131"/>
    </location>
    <ligand>
        <name>S-adenosyl-L-methionine</name>
        <dbReference type="ChEBI" id="CHEBI:59789"/>
    </ligand>
</feature>
<dbReference type="InterPro" id="IPR050554">
    <property type="entry name" value="Met_Synthase/Corrinoid"/>
</dbReference>
<dbReference type="Pfam" id="PF00809">
    <property type="entry name" value="Pterin_bind"/>
    <property type="match status" value="1"/>
</dbReference>
<keyword evidence="17 21" id="KW-0170">Cobalt</keyword>
<dbReference type="Gene3D" id="3.10.196.10">
    <property type="entry name" value="Vitamin B12-dependent methionine synthase, activation domain"/>
    <property type="match status" value="1"/>
</dbReference>
<dbReference type="Pfam" id="PF02574">
    <property type="entry name" value="S-methyl_trans"/>
    <property type="match status" value="1"/>
</dbReference>
<dbReference type="EC" id="2.1.1.13" evidence="6 20"/>
<evidence type="ECO:0000256" key="23">
    <source>
        <dbReference type="PIRSR" id="PIRSR000381-2"/>
    </source>
</evidence>
<evidence type="ECO:0000256" key="1">
    <source>
        <dbReference type="ARBA" id="ARBA00001700"/>
    </source>
</evidence>
<dbReference type="SUPFAM" id="SSF56507">
    <property type="entry name" value="Methionine synthase activation domain-like"/>
    <property type="match status" value="1"/>
</dbReference>
<evidence type="ECO:0000256" key="19">
    <source>
        <dbReference type="ARBA" id="ARBA00031040"/>
    </source>
</evidence>
<dbReference type="SUPFAM" id="SSF82282">
    <property type="entry name" value="Homocysteine S-methyltransferase"/>
    <property type="match status" value="1"/>
</dbReference>
<dbReference type="Pfam" id="PF02607">
    <property type="entry name" value="B12-binding_2"/>
    <property type="match status" value="1"/>
</dbReference>
<keyword evidence="10 21" id="KW-0846">Cobalamin</keyword>
<keyword evidence="14" id="KW-0677">Repeat</keyword>
<evidence type="ECO:0000313" key="30">
    <source>
        <dbReference type="EMBL" id="MDC7226803.1"/>
    </source>
</evidence>
<feature type="binding site" evidence="23">
    <location>
        <position position="685"/>
    </location>
    <ligand>
        <name>methylcob(III)alamin</name>
        <dbReference type="ChEBI" id="CHEBI:28115"/>
    </ligand>
</feature>
<feature type="binding site" evidence="23">
    <location>
        <position position="805"/>
    </location>
    <ligand>
        <name>methylcob(III)alamin</name>
        <dbReference type="ChEBI" id="CHEBI:28115"/>
    </ligand>
</feature>
<dbReference type="GO" id="GO:0046653">
    <property type="term" value="P:tetrahydrofolate metabolic process"/>
    <property type="evidence" value="ECO:0007669"/>
    <property type="project" value="TreeGrafter"/>
</dbReference>
<dbReference type="Gene3D" id="3.20.20.20">
    <property type="entry name" value="Dihydropteroate synthase-like"/>
    <property type="match status" value="1"/>
</dbReference>
<feature type="domain" description="Pterin-binding" evidence="26">
    <location>
        <begin position="350"/>
        <end position="611"/>
    </location>
</feature>
<evidence type="ECO:0000256" key="21">
    <source>
        <dbReference type="PIRNR" id="PIRNR000381"/>
    </source>
</evidence>
<dbReference type="GO" id="GO:0005829">
    <property type="term" value="C:cytosol"/>
    <property type="evidence" value="ECO:0007669"/>
    <property type="project" value="TreeGrafter"/>
</dbReference>
<comment type="pathway">
    <text evidence="4 21">Amino-acid biosynthesis; L-methionine biosynthesis via de novo pathway; L-methionine from L-homocysteine (MetH route): step 1/1.</text>
</comment>
<dbReference type="NCBIfam" id="TIGR02082">
    <property type="entry name" value="metH"/>
    <property type="match status" value="1"/>
</dbReference>
<dbReference type="PANTHER" id="PTHR45833">
    <property type="entry name" value="METHIONINE SYNTHASE"/>
    <property type="match status" value="1"/>
</dbReference>
<comment type="catalytic activity">
    <reaction evidence="1 21">
        <text>(6S)-5-methyl-5,6,7,8-tetrahydrofolate + L-homocysteine = (6S)-5,6,7,8-tetrahydrofolate + L-methionine</text>
        <dbReference type="Rhea" id="RHEA:11172"/>
        <dbReference type="ChEBI" id="CHEBI:18608"/>
        <dbReference type="ChEBI" id="CHEBI:57453"/>
        <dbReference type="ChEBI" id="CHEBI:57844"/>
        <dbReference type="ChEBI" id="CHEBI:58199"/>
        <dbReference type="EC" id="2.1.1.13"/>
    </reaction>
</comment>
<evidence type="ECO:0000256" key="4">
    <source>
        <dbReference type="ARBA" id="ARBA00005178"/>
    </source>
</evidence>
<evidence type="ECO:0000256" key="17">
    <source>
        <dbReference type="ARBA" id="ARBA00023285"/>
    </source>
</evidence>
<comment type="cofactor">
    <cofactor evidence="2 21 24">
        <name>Zn(2+)</name>
        <dbReference type="ChEBI" id="CHEBI:29105"/>
    </cofactor>
</comment>
<dbReference type="Gene3D" id="1.10.1240.10">
    <property type="entry name" value="Methionine synthase domain"/>
    <property type="match status" value="1"/>
</dbReference>
<dbReference type="InterPro" id="IPR004223">
    <property type="entry name" value="VitB12-dep_Met_synth_activ_dom"/>
</dbReference>
<evidence type="ECO:0000256" key="18">
    <source>
        <dbReference type="ARBA" id="ARBA00025552"/>
    </source>
</evidence>
<comment type="function">
    <text evidence="18 21">Catalyzes the transfer of a methyl group from methyl-cobalamin to homocysteine, yielding enzyme-bound cob(I)alamin and methionine. Subsequently, remethylates the cofactor using methyltetrahydrofolate.</text>
</comment>
<dbReference type="PROSITE" id="PS51337">
    <property type="entry name" value="B12_BINDING_NTER"/>
    <property type="match status" value="1"/>
</dbReference>
<keyword evidence="9 21" id="KW-0028">Amino-acid biosynthesis</keyword>
<dbReference type="Gene3D" id="3.20.20.330">
    <property type="entry name" value="Homocysteine-binding-like domain"/>
    <property type="match status" value="1"/>
</dbReference>
<dbReference type="InterPro" id="IPR011822">
    <property type="entry name" value="MetH"/>
</dbReference>
<evidence type="ECO:0000256" key="12">
    <source>
        <dbReference type="ARBA" id="ARBA00022691"/>
    </source>
</evidence>
<dbReference type="SUPFAM" id="SSF51717">
    <property type="entry name" value="Dihydropteroate synthetase-like"/>
    <property type="match status" value="1"/>
</dbReference>
<dbReference type="InterPro" id="IPR036594">
    <property type="entry name" value="Meth_synthase_dom"/>
</dbReference>
<feature type="binding site" evidence="23">
    <location>
        <position position="941"/>
    </location>
    <ligand>
        <name>S-adenosyl-L-methionine</name>
        <dbReference type="ChEBI" id="CHEBI:59789"/>
    </ligand>
</feature>
<evidence type="ECO:0000259" key="29">
    <source>
        <dbReference type="PROSITE" id="PS51337"/>
    </source>
</evidence>
<dbReference type="AlphaFoldDB" id="A0AAJ1MIX9"/>
<dbReference type="CDD" id="cd02069">
    <property type="entry name" value="methionine_synthase_B12_BD"/>
    <property type="match status" value="1"/>
</dbReference>
<dbReference type="InterPro" id="IPR011005">
    <property type="entry name" value="Dihydropteroate_synth-like_sf"/>
</dbReference>
<keyword evidence="13 21" id="KW-0479">Metal-binding</keyword>
<protein>
    <recommendedName>
        <fullName evidence="7 20">Methionine synthase</fullName>
        <ecNumber evidence="6 20">2.1.1.13</ecNumber>
    </recommendedName>
    <alternativeName>
        <fullName evidence="19 21">5-methyltetrahydrofolate--homocysteine methyltransferase</fullName>
    </alternativeName>
</protein>
<dbReference type="CDD" id="cd00740">
    <property type="entry name" value="MeTr"/>
    <property type="match status" value="1"/>
</dbReference>
<organism evidence="30 31">
    <name type="scientific">Candidatus Thalassospirochaeta sargassi</name>
    <dbReference type="NCBI Taxonomy" id="3119039"/>
    <lineage>
        <taxon>Bacteria</taxon>
        <taxon>Pseudomonadati</taxon>
        <taxon>Spirochaetota</taxon>
        <taxon>Spirochaetia</taxon>
        <taxon>Spirochaetales</taxon>
        <taxon>Spirochaetaceae</taxon>
        <taxon>Candidatus Thalassospirochaeta</taxon>
    </lineage>
</organism>
<keyword evidence="12 21" id="KW-0949">S-adenosyl-L-methionine</keyword>
<dbReference type="FunFam" id="1.10.1240.10:FF:000001">
    <property type="entry name" value="Methionine synthase"/>
    <property type="match status" value="1"/>
</dbReference>
<evidence type="ECO:0000256" key="24">
    <source>
        <dbReference type="PROSITE-ProRule" id="PRU00333"/>
    </source>
</evidence>
<feature type="domain" description="B12-binding" evidence="28">
    <location>
        <begin position="743"/>
        <end position="878"/>
    </location>
</feature>
<evidence type="ECO:0000256" key="5">
    <source>
        <dbReference type="ARBA" id="ARBA00010398"/>
    </source>
</evidence>
<feature type="binding site" evidence="22 24">
    <location>
        <position position="241"/>
    </location>
    <ligand>
        <name>Zn(2+)</name>
        <dbReference type="ChEBI" id="CHEBI:29105"/>
    </ligand>
</feature>
<dbReference type="InterPro" id="IPR036589">
    <property type="entry name" value="HCY_dom_sf"/>
</dbReference>
<dbReference type="Pfam" id="PF02965">
    <property type="entry name" value="Met_synt_B12"/>
    <property type="match status" value="1"/>
</dbReference>
<evidence type="ECO:0000256" key="3">
    <source>
        <dbReference type="ARBA" id="ARBA00001956"/>
    </source>
</evidence>
<evidence type="ECO:0000256" key="6">
    <source>
        <dbReference type="ARBA" id="ARBA00012032"/>
    </source>
</evidence>
<comment type="similarity">
    <text evidence="5">Belongs to the vitamin-B12 dependent methionine synthase family.</text>
</comment>
<dbReference type="InterPro" id="IPR000489">
    <property type="entry name" value="Pterin-binding_dom"/>
</dbReference>
<dbReference type="InterPro" id="IPR037010">
    <property type="entry name" value="VitB12-dep_Met_synth_activ_sf"/>
</dbReference>
<dbReference type="FunFam" id="3.20.20.20:FF:000002">
    <property type="entry name" value="Methionine synthase"/>
    <property type="match status" value="1"/>
</dbReference>
<dbReference type="PANTHER" id="PTHR45833:SF1">
    <property type="entry name" value="METHIONINE SYNTHASE"/>
    <property type="match status" value="1"/>
</dbReference>
<feature type="binding site" evidence="23">
    <location>
        <begin position="1186"/>
        <end position="1187"/>
    </location>
    <ligand>
        <name>S-adenosyl-L-methionine</name>
        <dbReference type="ChEBI" id="CHEBI:59789"/>
    </ligand>
</feature>
<dbReference type="PROSITE" id="PS50972">
    <property type="entry name" value="PTERIN_BINDING"/>
    <property type="match status" value="1"/>
</dbReference>
<proteinExistence type="inferred from homology"/>
<feature type="domain" description="AdoMet activation" evidence="27">
    <location>
        <begin position="894"/>
        <end position="1224"/>
    </location>
</feature>
<evidence type="ECO:0000256" key="9">
    <source>
        <dbReference type="ARBA" id="ARBA00022605"/>
    </source>
</evidence>
<feature type="binding site" evidence="23">
    <location>
        <position position="857"/>
    </location>
    <ligand>
        <name>methylcob(III)alamin</name>
        <dbReference type="ChEBI" id="CHEBI:28115"/>
    </ligand>
</feature>
<dbReference type="GO" id="GO:0031419">
    <property type="term" value="F:cobalamin binding"/>
    <property type="evidence" value="ECO:0007669"/>
    <property type="project" value="UniProtKB-UniRule"/>
</dbReference>
<evidence type="ECO:0000259" key="27">
    <source>
        <dbReference type="PROSITE" id="PS50974"/>
    </source>
</evidence>
<accession>A0AAJ1MIX9</accession>
<evidence type="ECO:0000256" key="11">
    <source>
        <dbReference type="ARBA" id="ARBA00022679"/>
    </source>
</evidence>
<dbReference type="InterPro" id="IPR033706">
    <property type="entry name" value="Met_synthase_B12-bd"/>
</dbReference>
<evidence type="ECO:0000256" key="22">
    <source>
        <dbReference type="PIRSR" id="PIRSR000381-1"/>
    </source>
</evidence>
<evidence type="ECO:0000313" key="31">
    <source>
        <dbReference type="Proteomes" id="UP001221217"/>
    </source>
</evidence>
<dbReference type="InterPro" id="IPR006158">
    <property type="entry name" value="Cobalamin-bd"/>
</dbReference>
<dbReference type="SMART" id="SM01018">
    <property type="entry name" value="B12-binding_2"/>
    <property type="match status" value="1"/>
</dbReference>
<dbReference type="SUPFAM" id="SSF52242">
    <property type="entry name" value="Cobalamin (vitamin B12)-binding domain"/>
    <property type="match status" value="1"/>
</dbReference>
<dbReference type="InterPro" id="IPR003726">
    <property type="entry name" value="HCY_dom"/>
</dbReference>
<feature type="domain" description="Hcy-binding" evidence="25">
    <location>
        <begin position="4"/>
        <end position="319"/>
    </location>
</feature>
<dbReference type="PIRSF" id="PIRSF000381">
    <property type="entry name" value="MetH"/>
    <property type="match status" value="1"/>
</dbReference>
<evidence type="ECO:0000256" key="13">
    <source>
        <dbReference type="ARBA" id="ARBA00022723"/>
    </source>
</evidence>
<dbReference type="PROSITE" id="PS50974">
    <property type="entry name" value="ADOMET_ACTIVATION"/>
    <property type="match status" value="1"/>
</dbReference>
<comment type="domain">
    <text evidence="21">Modular enzyme with four functionally distinct domains. The isolated Hcy-binding domain catalyzes methyl transfer from free methylcobalamin to homocysteine. The Hcy-binding domain in association with the pterin-binding domain catalyzes the methylation of cob(I)alamin by methyltetrahydrofolate and the methylation of homocysteine. The B12-binding domain binds the cofactor. The AdoMet activation domain binds S-adenosyl-L-methionine. Under aerobic conditions cob(I)alamin can be converted to inactive cob(II)alamin. Reductive methylation by S-adenosyl-L-methionine and flavodoxin regenerates methylcobalamin.</text>
</comment>
<evidence type="ECO:0000259" key="26">
    <source>
        <dbReference type="PROSITE" id="PS50972"/>
    </source>
</evidence>
<feature type="binding site" description="axial binding residue" evidence="22">
    <location>
        <position position="756"/>
    </location>
    <ligand>
        <name>methylcob(III)alamin</name>
        <dbReference type="ChEBI" id="CHEBI:28115"/>
    </ligand>
    <ligandPart>
        <name>Co</name>
        <dbReference type="ChEBI" id="CHEBI:27638"/>
    </ligandPart>
</feature>
<gene>
    <name evidence="30" type="primary">metH</name>
    <name evidence="30" type="ORF">PQJ61_08555</name>
</gene>
<dbReference type="Proteomes" id="UP001221217">
    <property type="component" value="Unassembled WGS sequence"/>
</dbReference>
<feature type="binding site" evidence="22 24">
    <location>
        <position position="305"/>
    </location>
    <ligand>
        <name>Zn(2+)</name>
        <dbReference type="ChEBI" id="CHEBI:29105"/>
    </ligand>
</feature>
<dbReference type="GO" id="GO:0008270">
    <property type="term" value="F:zinc ion binding"/>
    <property type="evidence" value="ECO:0007669"/>
    <property type="project" value="UniProtKB-UniRule"/>
</dbReference>
<evidence type="ECO:0000256" key="14">
    <source>
        <dbReference type="ARBA" id="ARBA00022737"/>
    </source>
</evidence>
<comment type="cofactor">
    <cofactor evidence="3 21 22">
        <name>methylcob(III)alamin</name>
        <dbReference type="ChEBI" id="CHEBI:28115"/>
    </cofactor>
</comment>
<evidence type="ECO:0000256" key="8">
    <source>
        <dbReference type="ARBA" id="ARBA00022603"/>
    </source>
</evidence>
<dbReference type="PROSITE" id="PS51332">
    <property type="entry name" value="B12_BINDING"/>
    <property type="match status" value="1"/>
</dbReference>
<dbReference type="PROSITE" id="PS50970">
    <property type="entry name" value="HCY"/>
    <property type="match status" value="1"/>
</dbReference>
<dbReference type="SUPFAM" id="SSF47644">
    <property type="entry name" value="Methionine synthase domain"/>
    <property type="match status" value="1"/>
</dbReference>
<evidence type="ECO:0000256" key="16">
    <source>
        <dbReference type="ARBA" id="ARBA00023167"/>
    </source>
</evidence>
<dbReference type="GO" id="GO:0032259">
    <property type="term" value="P:methylation"/>
    <property type="evidence" value="ECO:0007669"/>
    <property type="project" value="UniProtKB-KW"/>
</dbReference>